<keyword evidence="5" id="KW-1003">Cell membrane</keyword>
<dbReference type="CDD" id="cd07655">
    <property type="entry name" value="F-BAR_PACSIN"/>
    <property type="match status" value="1"/>
</dbReference>
<evidence type="ECO:0000256" key="3">
    <source>
        <dbReference type="ARBA" id="ARBA00004496"/>
    </source>
</evidence>
<dbReference type="InterPro" id="IPR036028">
    <property type="entry name" value="SH3-like_dom_sf"/>
</dbReference>
<proteinExistence type="predicted"/>
<dbReference type="Pfam" id="PF00611">
    <property type="entry name" value="FCH"/>
    <property type="match status" value="1"/>
</dbReference>
<feature type="compositionally biased region" description="Polar residues" evidence="15">
    <location>
        <begin position="482"/>
        <end position="508"/>
    </location>
</feature>
<name>A0A814FRF6_9BILA</name>
<evidence type="ECO:0000256" key="2">
    <source>
        <dbReference type="ARBA" id="ARBA00004236"/>
    </source>
</evidence>
<dbReference type="SUPFAM" id="SSF50044">
    <property type="entry name" value="SH3-domain"/>
    <property type="match status" value="1"/>
</dbReference>
<evidence type="ECO:0000313" key="21">
    <source>
        <dbReference type="EMBL" id="CAF3838927.1"/>
    </source>
</evidence>
<dbReference type="Proteomes" id="UP000663870">
    <property type="component" value="Unassembled WGS sequence"/>
</dbReference>
<reference evidence="18" key="1">
    <citation type="submission" date="2021-02" db="EMBL/GenBank/DDBJ databases">
        <authorList>
            <person name="Nowell W R."/>
        </authorList>
    </citation>
    <scope>NUCLEOTIDE SEQUENCE</scope>
</reference>
<keyword evidence="7" id="KW-0597">Phosphoprotein</keyword>
<dbReference type="GO" id="GO:0005543">
    <property type="term" value="F:phospholipid binding"/>
    <property type="evidence" value="ECO:0007669"/>
    <property type="project" value="TreeGrafter"/>
</dbReference>
<keyword evidence="8 13" id="KW-0175">Coiled coil</keyword>
<dbReference type="PROSITE" id="PS50002">
    <property type="entry name" value="SH3"/>
    <property type="match status" value="1"/>
</dbReference>
<comment type="subcellular location">
    <subcellularLocation>
        <location evidence="2">Cell membrane</location>
    </subcellularLocation>
    <subcellularLocation>
        <location evidence="3">Cytoplasm</location>
    </subcellularLocation>
    <subcellularLocation>
        <location evidence="1">Endomembrane system</location>
        <topology evidence="1">Peripheral membrane protein</topology>
    </subcellularLocation>
</comment>
<keyword evidence="9" id="KW-0472">Membrane</keyword>
<feature type="compositionally biased region" description="Basic and acidic residues" evidence="15">
    <location>
        <begin position="384"/>
        <end position="408"/>
    </location>
</feature>
<evidence type="ECO:0000256" key="6">
    <source>
        <dbReference type="ARBA" id="ARBA00022490"/>
    </source>
</evidence>
<protein>
    <submittedName>
        <fullName evidence="18">Uncharacterized protein</fullName>
    </submittedName>
</protein>
<feature type="coiled-coil region" evidence="14">
    <location>
        <begin position="156"/>
        <end position="218"/>
    </location>
</feature>
<keyword evidence="23" id="KW-1185">Reference proteome</keyword>
<evidence type="ECO:0000313" key="23">
    <source>
        <dbReference type="Proteomes" id="UP000663870"/>
    </source>
</evidence>
<dbReference type="CDD" id="cd11843">
    <property type="entry name" value="SH3_PACSIN"/>
    <property type="match status" value="1"/>
</dbReference>
<dbReference type="PROSITE" id="PS51741">
    <property type="entry name" value="F_BAR"/>
    <property type="match status" value="1"/>
</dbReference>
<evidence type="ECO:0000256" key="1">
    <source>
        <dbReference type="ARBA" id="ARBA00004184"/>
    </source>
</evidence>
<comment type="function">
    <text evidence="10">Plays a role in endocytosis and regulates internalization of plasma membrane proteins. Overexpression impairs internalization of SLC2A1/GLUT1 and TRPV4 and increases the levels of SLC2A1/GLUT1 and TRPV4 at the cell membrane. Inhibits the TRPV4 calcium channel activity.</text>
</comment>
<evidence type="ECO:0000313" key="18">
    <source>
        <dbReference type="EMBL" id="CAF0986511.1"/>
    </source>
</evidence>
<dbReference type="FunFam" id="2.30.30.40:FF:000014">
    <property type="entry name" value="Kinase C and casein kinase substrate in neurons protein"/>
    <property type="match status" value="1"/>
</dbReference>
<evidence type="ECO:0000256" key="11">
    <source>
        <dbReference type="ARBA" id="ARBA00064966"/>
    </source>
</evidence>
<comment type="subunit">
    <text evidence="11">Homodimer. May form heterooligomers with other PACSINs. Interacts (via SH3 domain) with DNM1, SYNJ1 and WASL. Interacts with TRPV4.</text>
</comment>
<accession>A0A814FRF6</accession>
<dbReference type="EMBL" id="CAJOBD010001890">
    <property type="protein sequence ID" value="CAF3838927.1"/>
    <property type="molecule type" value="Genomic_DNA"/>
</dbReference>
<dbReference type="GO" id="GO:0007010">
    <property type="term" value="P:cytoskeleton organization"/>
    <property type="evidence" value="ECO:0007669"/>
    <property type="project" value="TreeGrafter"/>
</dbReference>
<organism evidence="18 22">
    <name type="scientific">Rotaria sordida</name>
    <dbReference type="NCBI Taxonomy" id="392033"/>
    <lineage>
        <taxon>Eukaryota</taxon>
        <taxon>Metazoa</taxon>
        <taxon>Spiralia</taxon>
        <taxon>Gnathifera</taxon>
        <taxon>Rotifera</taxon>
        <taxon>Eurotatoria</taxon>
        <taxon>Bdelloidea</taxon>
        <taxon>Philodinida</taxon>
        <taxon>Philodinidae</taxon>
        <taxon>Rotaria</taxon>
    </lineage>
</organism>
<dbReference type="PANTHER" id="PTHR23065:SF11">
    <property type="entry name" value="SYNDAPIN, ISOFORM C"/>
    <property type="match status" value="1"/>
</dbReference>
<evidence type="ECO:0000256" key="8">
    <source>
        <dbReference type="ARBA" id="ARBA00023054"/>
    </source>
</evidence>
<evidence type="ECO:0000256" key="15">
    <source>
        <dbReference type="SAM" id="MobiDB-lite"/>
    </source>
</evidence>
<evidence type="ECO:0000256" key="10">
    <source>
        <dbReference type="ARBA" id="ARBA00055545"/>
    </source>
</evidence>
<dbReference type="InterPro" id="IPR031160">
    <property type="entry name" value="F_BAR_dom"/>
</dbReference>
<dbReference type="GO" id="GO:0005768">
    <property type="term" value="C:endosome"/>
    <property type="evidence" value="ECO:0007669"/>
    <property type="project" value="TreeGrafter"/>
</dbReference>
<evidence type="ECO:0000313" key="20">
    <source>
        <dbReference type="EMBL" id="CAF1295239.1"/>
    </source>
</evidence>
<evidence type="ECO:0000256" key="14">
    <source>
        <dbReference type="SAM" id="Coils"/>
    </source>
</evidence>
<dbReference type="Gene3D" id="2.30.30.40">
    <property type="entry name" value="SH3 Domains"/>
    <property type="match status" value="1"/>
</dbReference>
<gene>
    <name evidence="21" type="ORF">JBS370_LOCUS17527</name>
    <name evidence="19" type="ORF">JXQ802_LOCUS28974</name>
    <name evidence="20" type="ORF">JXQ802_LOCUS29208</name>
    <name evidence="18" type="ORF">PYM288_LOCUS13890</name>
</gene>
<dbReference type="EMBL" id="CAJNOL010001114">
    <property type="protein sequence ID" value="CAF1290489.1"/>
    <property type="molecule type" value="Genomic_DNA"/>
</dbReference>
<dbReference type="InterPro" id="IPR001060">
    <property type="entry name" value="FCH_dom"/>
</dbReference>
<evidence type="ECO:0000313" key="19">
    <source>
        <dbReference type="EMBL" id="CAF1290489.1"/>
    </source>
</evidence>
<dbReference type="InterPro" id="IPR027267">
    <property type="entry name" value="AH/BAR_dom_sf"/>
</dbReference>
<evidence type="ECO:0000256" key="4">
    <source>
        <dbReference type="ARBA" id="ARBA00022443"/>
    </source>
</evidence>
<sequence length="608" mass="69241">MDSIISDKSNTDNDLYLPQSDSFWEIGKYSRVIKRCDDGNKLTTDLISMINERAELEKAFSKTLKSWSKKWSDYVAKSSEFGSMTSAWKAIMAEADATADVHQNVHDDLQNEVIPAIKGWQKGKYVKSMMHIKSTKEYDEEFKRAQKPWAKLYGKVDKYKREYHVATKNLKTAETQENNSKLDAAVPQEQRAKIAEKVERCRKEKDSAKVKYAEALQDLNRANPKYMDDMNDVFHRCQSFEKDRLIKFQEFLATTEKYLDVSNRLKSPIFQQFSQTIENCDPDKDLSWWSETYGATMKMNWPIFEESTNLDHHHHHHQQQQSQPNYFSYSGDLSLGYDICYRRPLAQIVSQTNAAVLVVDSYATIRRSMRRTAAVVTRIRRDRAKREEYSESHRTLSRRGKGDIERENPVVVTAIRSNNNGPANFASPSDSRLSTHSINQSPAYSARSSVYPTLDTTATSYSNPFEDDEDDNDISLKEKSTTNRSSYSGTTNNGGYPSLSTHPTNDNKSPPYPAAANPFLDDDDVDSPPSSLQRSYQSPISTGVSSVDNSAGAPVRALYDYEAQEPDELSFKQGDVFTKLEDEDDQGWCKGRVGNRVGLYPATYVEVL</sequence>
<feature type="region of interest" description="Disordered" evidence="15">
    <location>
        <begin position="383"/>
        <end position="549"/>
    </location>
</feature>
<dbReference type="AlphaFoldDB" id="A0A814FRF6"/>
<dbReference type="FunFam" id="1.20.1270.60:FF:000009">
    <property type="entry name" value="Protein kinase C and casein kinase substrate in neurons 2"/>
    <property type="match status" value="1"/>
</dbReference>
<comment type="caution">
    <text evidence="18">The sequence shown here is derived from an EMBL/GenBank/DDBJ whole genome shotgun (WGS) entry which is preliminary data.</text>
</comment>
<dbReference type="GO" id="GO:0097320">
    <property type="term" value="P:plasma membrane tubulation"/>
    <property type="evidence" value="ECO:0007669"/>
    <property type="project" value="TreeGrafter"/>
</dbReference>
<evidence type="ECO:0000313" key="22">
    <source>
        <dbReference type="Proteomes" id="UP000663854"/>
    </source>
</evidence>
<evidence type="ECO:0000256" key="13">
    <source>
        <dbReference type="PROSITE-ProRule" id="PRU01077"/>
    </source>
</evidence>
<evidence type="ECO:0000256" key="5">
    <source>
        <dbReference type="ARBA" id="ARBA00022475"/>
    </source>
</evidence>
<dbReference type="InterPro" id="IPR001452">
    <property type="entry name" value="SH3_domain"/>
</dbReference>
<evidence type="ECO:0000259" key="17">
    <source>
        <dbReference type="PROSITE" id="PS51741"/>
    </source>
</evidence>
<dbReference type="SUPFAM" id="SSF103657">
    <property type="entry name" value="BAR/IMD domain-like"/>
    <property type="match status" value="1"/>
</dbReference>
<dbReference type="Pfam" id="PF00018">
    <property type="entry name" value="SH3_1"/>
    <property type="match status" value="1"/>
</dbReference>
<dbReference type="GO" id="GO:0005886">
    <property type="term" value="C:plasma membrane"/>
    <property type="evidence" value="ECO:0007669"/>
    <property type="project" value="UniProtKB-SubCell"/>
</dbReference>
<dbReference type="EMBL" id="CAJNOL010001135">
    <property type="protein sequence ID" value="CAF1295239.1"/>
    <property type="molecule type" value="Genomic_DNA"/>
</dbReference>
<dbReference type="Proteomes" id="UP000663854">
    <property type="component" value="Unassembled WGS sequence"/>
</dbReference>
<dbReference type="PRINTS" id="PR00452">
    <property type="entry name" value="SH3DOMAIN"/>
</dbReference>
<dbReference type="PRINTS" id="PR01887">
    <property type="entry name" value="SPECTRNALPHA"/>
</dbReference>
<feature type="domain" description="F-BAR" evidence="17">
    <location>
        <begin position="17"/>
        <end position="285"/>
    </location>
</feature>
<evidence type="ECO:0000256" key="12">
    <source>
        <dbReference type="PROSITE-ProRule" id="PRU00192"/>
    </source>
</evidence>
<keyword evidence="4 12" id="KW-0728">SH3 domain</keyword>
<evidence type="ECO:0000256" key="9">
    <source>
        <dbReference type="ARBA" id="ARBA00023136"/>
    </source>
</evidence>
<feature type="compositionally biased region" description="Polar residues" evidence="15">
    <location>
        <begin position="415"/>
        <end position="463"/>
    </location>
</feature>
<feature type="domain" description="SH3" evidence="16">
    <location>
        <begin position="550"/>
        <end position="608"/>
    </location>
</feature>
<dbReference type="GO" id="GO:0030100">
    <property type="term" value="P:regulation of endocytosis"/>
    <property type="evidence" value="ECO:0007669"/>
    <property type="project" value="TreeGrafter"/>
</dbReference>
<dbReference type="PANTHER" id="PTHR23065">
    <property type="entry name" value="PROLINE-SERINE-THREONINE PHOSPHATASE INTERACTING PROTEIN 1"/>
    <property type="match status" value="1"/>
</dbReference>
<dbReference type="Proteomes" id="UP000663836">
    <property type="component" value="Unassembled WGS sequence"/>
</dbReference>
<dbReference type="SMART" id="SM00055">
    <property type="entry name" value="FCH"/>
    <property type="match status" value="1"/>
</dbReference>
<dbReference type="EMBL" id="CAJNOH010000290">
    <property type="protein sequence ID" value="CAF0986511.1"/>
    <property type="molecule type" value="Genomic_DNA"/>
</dbReference>
<evidence type="ECO:0000259" key="16">
    <source>
        <dbReference type="PROSITE" id="PS50002"/>
    </source>
</evidence>
<dbReference type="SMART" id="SM00326">
    <property type="entry name" value="SH3"/>
    <property type="match status" value="1"/>
</dbReference>
<dbReference type="Gene3D" id="1.20.1270.60">
    <property type="entry name" value="Arfaptin homology (AH) domain/BAR domain"/>
    <property type="match status" value="1"/>
</dbReference>
<evidence type="ECO:0000256" key="7">
    <source>
        <dbReference type="ARBA" id="ARBA00022553"/>
    </source>
</evidence>
<keyword evidence="6" id="KW-0963">Cytoplasm</keyword>
<feature type="compositionally biased region" description="Polar residues" evidence="15">
    <location>
        <begin position="532"/>
        <end position="549"/>
    </location>
</feature>